<gene>
    <name evidence="1" type="ORF">CXG81DRAFT_4432</name>
</gene>
<dbReference type="Pfam" id="PF09174">
    <property type="entry name" value="Maf1"/>
    <property type="match status" value="1"/>
</dbReference>
<proteinExistence type="predicted"/>
<organism evidence="1 2">
    <name type="scientific">Caulochytrium protostelioides</name>
    <dbReference type="NCBI Taxonomy" id="1555241"/>
    <lineage>
        <taxon>Eukaryota</taxon>
        <taxon>Fungi</taxon>
        <taxon>Fungi incertae sedis</taxon>
        <taxon>Chytridiomycota</taxon>
        <taxon>Chytridiomycota incertae sedis</taxon>
        <taxon>Chytridiomycetes</taxon>
        <taxon>Caulochytriales</taxon>
        <taxon>Caulochytriaceae</taxon>
        <taxon>Caulochytrium</taxon>
    </lineage>
</organism>
<evidence type="ECO:0000313" key="2">
    <source>
        <dbReference type="Proteomes" id="UP000274922"/>
    </source>
</evidence>
<dbReference type="Proteomes" id="UP000274922">
    <property type="component" value="Unassembled WGS sequence"/>
</dbReference>
<dbReference type="PANTHER" id="PTHR22504:SF0">
    <property type="entry name" value="REPRESSOR OF RNA POLYMERASE III TRANSCRIPTION MAF1 HOMOLOG"/>
    <property type="match status" value="1"/>
</dbReference>
<dbReference type="GO" id="GO:0000994">
    <property type="term" value="F:RNA polymerase III core binding"/>
    <property type="evidence" value="ECO:0007669"/>
    <property type="project" value="TreeGrafter"/>
</dbReference>
<evidence type="ECO:0008006" key="3">
    <source>
        <dbReference type="Google" id="ProtNLM"/>
    </source>
</evidence>
<name>A0A4P9X111_9FUNG</name>
<accession>A0A4P9X111</accession>
<dbReference type="STRING" id="1555241.A0A4P9X111"/>
<dbReference type="GO" id="GO:0005634">
    <property type="term" value="C:nucleus"/>
    <property type="evidence" value="ECO:0007669"/>
    <property type="project" value="TreeGrafter"/>
</dbReference>
<sequence>MKYLAVESFEDLNNVLSVIDTADARIFGRLEAYTFKSTGEDKKLRNHIENKYDQAKQPPPAPPPAFRNLESPHTRKTFFYLLATLNAAYPDYDFSDIQPDYFDRVPSLSVAVNTVGATLLNLLGDSKGTQELGERIWDAIDEVTDLANCQIYSFHPDPEIEPDAGFDEEGNVSRNLAAPFYFFFVNTKMKRLSFFTARAVNNIVSRWNLDQDGRVIDDESEDAV</sequence>
<reference evidence="2" key="1">
    <citation type="journal article" date="2018" name="Nat. Microbiol.">
        <title>Leveraging single-cell genomics to expand the fungal tree of life.</title>
        <authorList>
            <person name="Ahrendt S.R."/>
            <person name="Quandt C.A."/>
            <person name="Ciobanu D."/>
            <person name="Clum A."/>
            <person name="Salamov A."/>
            <person name="Andreopoulos B."/>
            <person name="Cheng J.F."/>
            <person name="Woyke T."/>
            <person name="Pelin A."/>
            <person name="Henrissat B."/>
            <person name="Reynolds N.K."/>
            <person name="Benny G.L."/>
            <person name="Smith M.E."/>
            <person name="James T.Y."/>
            <person name="Grigoriev I.V."/>
        </authorList>
    </citation>
    <scope>NUCLEOTIDE SEQUENCE [LARGE SCALE GENOMIC DNA]</scope>
    <source>
        <strain evidence="2">ATCC 52028</strain>
    </source>
</reference>
<dbReference type="EMBL" id="ML014383">
    <property type="protein sequence ID" value="RKO98665.1"/>
    <property type="molecule type" value="Genomic_DNA"/>
</dbReference>
<keyword evidence="2" id="KW-1185">Reference proteome</keyword>
<dbReference type="OrthoDB" id="277029at2759"/>
<dbReference type="AlphaFoldDB" id="A0A4P9X111"/>
<dbReference type="InterPro" id="IPR038564">
    <property type="entry name" value="Maf1_sf"/>
</dbReference>
<evidence type="ECO:0000313" key="1">
    <source>
        <dbReference type="EMBL" id="RKO98665.1"/>
    </source>
</evidence>
<dbReference type="PIRSF" id="PIRSF037240">
    <property type="entry name" value="RNA_polIII_Trep_MAF1"/>
    <property type="match status" value="1"/>
</dbReference>
<protein>
    <recommendedName>
        <fullName evidence="3">Repressor of RNA polymerase III transcription MAF1</fullName>
    </recommendedName>
</protein>
<feature type="non-terminal residue" evidence="1">
    <location>
        <position position="224"/>
    </location>
</feature>
<dbReference type="InterPro" id="IPR015257">
    <property type="entry name" value="Maf1"/>
</dbReference>
<dbReference type="Gene3D" id="3.40.1000.50">
    <property type="entry name" value="Repressor of RNA polymerase III transcription Maf1"/>
    <property type="match status" value="1"/>
</dbReference>
<dbReference type="GO" id="GO:0016480">
    <property type="term" value="P:negative regulation of transcription by RNA polymerase III"/>
    <property type="evidence" value="ECO:0007669"/>
    <property type="project" value="InterPro"/>
</dbReference>
<dbReference type="PANTHER" id="PTHR22504">
    <property type="entry name" value="REPRESSOR OF RNA POLYMERASE III TRANSCRIPTION MAF1"/>
    <property type="match status" value="1"/>
</dbReference>